<evidence type="ECO:0000256" key="2">
    <source>
        <dbReference type="ARBA" id="ARBA00022722"/>
    </source>
</evidence>
<feature type="domain" description="Endonuclease NucS N-terminal PH-like" evidence="9">
    <location>
        <begin position="2"/>
        <end position="57"/>
    </location>
</feature>
<feature type="compositionally biased region" description="Acidic residues" evidence="7">
    <location>
        <begin position="84"/>
        <end position="93"/>
    </location>
</feature>
<dbReference type="InterPro" id="IPR049173">
    <property type="entry name" value="NucS_N_sf"/>
</dbReference>
<sequence>MRIIVTECSARYSGRLNASLPTARRVILVKADQSCLIFSELGSYKPLNWMVAPCTLREFGPDSPRFVSACLDMEIGYADDLVHEEEDEDDNEDKNENNNNDENGINEGIENPDNDDAGIGAASTMEDEAETNETDETDGLDKADESDETEETDKSQETGTMSADLNQVPQEFIHVSADKGPDTLLIALWRIFSDQEFDLGQDPGLTKDGVEDHLQRFLAEQIERIGPGSRLVRREFPTPIGPVDIMAVDAEGAHVAIEIKRHGGIDGVEQLTRYVELLNRDSTLTPVRGIFAAQTITPQARTLAEDRGFECLVLDYEDMKEQDSDEIMLF</sequence>
<evidence type="ECO:0000256" key="6">
    <source>
        <dbReference type="HAMAP-Rule" id="MF_00722"/>
    </source>
</evidence>
<evidence type="ECO:0000256" key="4">
    <source>
        <dbReference type="ARBA" id="ARBA00022801"/>
    </source>
</evidence>
<dbReference type="InterPro" id="IPR048301">
    <property type="entry name" value="NucS_C"/>
</dbReference>
<dbReference type="Gene3D" id="3.40.1350.10">
    <property type="match status" value="1"/>
</dbReference>
<feature type="compositionally biased region" description="Acidic residues" evidence="7">
    <location>
        <begin position="125"/>
        <end position="151"/>
    </location>
</feature>
<dbReference type="HAMAP" id="MF_00722">
    <property type="entry name" value="NucS"/>
    <property type="match status" value="1"/>
</dbReference>
<evidence type="ECO:0000313" key="10">
    <source>
        <dbReference type="EMBL" id="EFT84219.1"/>
    </source>
</evidence>
<evidence type="ECO:0000259" key="9">
    <source>
        <dbReference type="Pfam" id="PF21003"/>
    </source>
</evidence>
<feature type="region of interest" description="Disordered" evidence="7">
    <location>
        <begin position="84"/>
        <end position="165"/>
    </location>
</feature>
<organism evidence="10 11">
    <name type="scientific">Parascardovia denticolens DSM 10105 = JCM 12538</name>
    <dbReference type="NCBI Taxonomy" id="864564"/>
    <lineage>
        <taxon>Bacteria</taxon>
        <taxon>Bacillati</taxon>
        <taxon>Actinomycetota</taxon>
        <taxon>Actinomycetes</taxon>
        <taxon>Bifidobacteriales</taxon>
        <taxon>Bifidobacteriaceae</taxon>
        <taxon>Parascardovia</taxon>
    </lineage>
</organism>
<keyword evidence="11" id="KW-1185">Reference proteome</keyword>
<name>E6K0E6_PARDN</name>
<dbReference type="PATRIC" id="fig|864564.6.peg.488"/>
<evidence type="ECO:0000256" key="1">
    <source>
        <dbReference type="ARBA" id="ARBA00022490"/>
    </source>
</evidence>
<protein>
    <recommendedName>
        <fullName evidence="6">Endonuclease NucS</fullName>
        <ecNumber evidence="6">3.1.-.-</ecNumber>
    </recommendedName>
</protein>
<dbReference type="EC" id="3.1.-.-" evidence="6"/>
<dbReference type="PANTHER" id="PTHR38814">
    <property type="entry name" value="ENDONUCLEASE NUCS"/>
    <property type="match status" value="1"/>
</dbReference>
<keyword evidence="3 6" id="KW-0255">Endonuclease</keyword>
<dbReference type="HOGENOM" id="CLU_069350_0_1_11"/>
<dbReference type="InterPro" id="IPR002793">
    <property type="entry name" value="Endonuclease_NucS"/>
</dbReference>
<evidence type="ECO:0000256" key="3">
    <source>
        <dbReference type="ARBA" id="ARBA00022759"/>
    </source>
</evidence>
<dbReference type="Gene3D" id="2.70.180.20">
    <property type="match status" value="1"/>
</dbReference>
<evidence type="ECO:0000313" key="11">
    <source>
        <dbReference type="Proteomes" id="UP000004946"/>
    </source>
</evidence>
<evidence type="ECO:0000259" key="8">
    <source>
        <dbReference type="Pfam" id="PF01939"/>
    </source>
</evidence>
<dbReference type="KEGG" id="pdo:PSDT_0445"/>
<reference evidence="10 11" key="1">
    <citation type="submission" date="2010-12" db="EMBL/GenBank/DDBJ databases">
        <authorList>
            <person name="Muzny D."/>
            <person name="Qin X."/>
            <person name="Buhay C."/>
            <person name="Dugan-Rocha S."/>
            <person name="Ding Y."/>
            <person name="Chen G."/>
            <person name="Hawes A."/>
            <person name="Holder M."/>
            <person name="Jhangiani S."/>
            <person name="Johnson A."/>
            <person name="Khan Z."/>
            <person name="Li Z."/>
            <person name="Liu W."/>
            <person name="Liu X."/>
            <person name="Perez L."/>
            <person name="Shen H."/>
            <person name="Wang Q."/>
            <person name="Watt J."/>
            <person name="Xi L."/>
            <person name="Xin Y."/>
            <person name="Zhou J."/>
            <person name="Deng J."/>
            <person name="Jiang H."/>
            <person name="Liu Y."/>
            <person name="Qu J."/>
            <person name="Song X.-Z."/>
            <person name="Zhang L."/>
            <person name="Villasana D."/>
            <person name="Johnson A."/>
            <person name="Liu J."/>
            <person name="Liyanage D."/>
            <person name="Lorensuhewa L."/>
            <person name="Robinson T."/>
            <person name="Song A."/>
            <person name="Song B.-B."/>
            <person name="Dinh H."/>
            <person name="Thornton R."/>
            <person name="Coyle M."/>
            <person name="Francisco L."/>
            <person name="Jackson L."/>
            <person name="Javaid M."/>
            <person name="Korchina V."/>
            <person name="Kovar C."/>
            <person name="Mata R."/>
            <person name="Mathew T."/>
            <person name="Ngo R."/>
            <person name="Nguyen L."/>
            <person name="Nguyen N."/>
            <person name="Okwuonu G."/>
            <person name="Ongeri F."/>
            <person name="Pham C."/>
            <person name="Simmons D."/>
            <person name="Wilczek-Boney K."/>
            <person name="Hale W."/>
            <person name="Jakkamsetti A."/>
            <person name="Pham P."/>
            <person name="Ruth R."/>
            <person name="San Lucas F."/>
            <person name="Warren J."/>
            <person name="Zhang J."/>
            <person name="Zhao Z."/>
            <person name="Zhou C."/>
            <person name="Zhu D."/>
            <person name="Lee S."/>
            <person name="Bess C."/>
            <person name="Blankenburg K."/>
            <person name="Forbes L."/>
            <person name="Fu Q."/>
            <person name="Gubbala S."/>
            <person name="Hirani K."/>
            <person name="Jayaseelan J.C."/>
            <person name="Lara F."/>
            <person name="Munidasa M."/>
            <person name="Palculict T."/>
            <person name="Patil S."/>
            <person name="Pu L.-L."/>
            <person name="Saada N."/>
            <person name="Tang L."/>
            <person name="Weissenberger G."/>
            <person name="Zhu Y."/>
            <person name="Hemphill L."/>
            <person name="Shang Y."/>
            <person name="Youmans B."/>
            <person name="Ayvaz T."/>
            <person name="Ross M."/>
            <person name="Santibanez J."/>
            <person name="Aqrawi P."/>
            <person name="Gross S."/>
            <person name="Joshi V."/>
            <person name="Fowler G."/>
            <person name="Nazareth L."/>
            <person name="Reid J."/>
            <person name="Worley K."/>
            <person name="Petrosino J."/>
            <person name="Highlander S."/>
            <person name="Gibbs R."/>
        </authorList>
    </citation>
    <scope>NUCLEOTIDE SEQUENCE [LARGE SCALE GENOMIC DNA]</scope>
    <source>
        <strain evidence="10 11">DSM 10105</strain>
    </source>
</reference>
<feature type="compositionally biased region" description="Low complexity" evidence="7">
    <location>
        <begin position="97"/>
        <end position="109"/>
    </location>
</feature>
<dbReference type="Pfam" id="PF01939">
    <property type="entry name" value="NucS_C"/>
    <property type="match status" value="1"/>
</dbReference>
<comment type="subcellular location">
    <subcellularLocation>
        <location evidence="6">Cytoplasm</location>
    </subcellularLocation>
</comment>
<dbReference type="EMBL" id="AEON01000001">
    <property type="protein sequence ID" value="EFT84219.1"/>
    <property type="molecule type" value="Genomic_DNA"/>
</dbReference>
<dbReference type="RefSeq" id="WP_006289814.1">
    <property type="nucleotide sequence ID" value="NZ_AP012333.1"/>
</dbReference>
<evidence type="ECO:0000256" key="5">
    <source>
        <dbReference type="ARBA" id="ARBA00023125"/>
    </source>
</evidence>
<dbReference type="AlphaFoldDB" id="E6K0E6"/>
<keyword evidence="2 6" id="KW-0540">Nuclease</keyword>
<accession>E6K0E6</accession>
<dbReference type="GO" id="GO:0000014">
    <property type="term" value="F:single-stranded DNA endodeoxyribonuclease activity"/>
    <property type="evidence" value="ECO:0007669"/>
    <property type="project" value="UniProtKB-UniRule"/>
</dbReference>
<comment type="function">
    <text evidence="6">Cleaves both 3' and 5' ssDNA extremities of branched DNA structures.</text>
</comment>
<dbReference type="Pfam" id="PF21003">
    <property type="entry name" value="NucS_N"/>
    <property type="match status" value="1"/>
</dbReference>
<dbReference type="InterPro" id="IPR011856">
    <property type="entry name" value="tRNA_endonuc-like_dom_sf"/>
</dbReference>
<proteinExistence type="inferred from homology"/>
<keyword evidence="1 6" id="KW-0963">Cytoplasm</keyword>
<keyword evidence="4 6" id="KW-0378">Hydrolase</keyword>
<comment type="caution">
    <text evidence="10">The sequence shown here is derived from an EMBL/GenBank/DDBJ whole genome shotgun (WGS) entry which is preliminary data.</text>
</comment>
<dbReference type="CDD" id="cd22341">
    <property type="entry name" value="NucS-like"/>
    <property type="match status" value="1"/>
</dbReference>
<comment type="similarity">
    <text evidence="6">Belongs to the NucS endonuclease family.</text>
</comment>
<keyword evidence="5 6" id="KW-0238">DNA-binding</keyword>
<feature type="domain" description="Endonuclease NucS C-terminal" evidence="8">
    <location>
        <begin position="210"/>
        <end position="330"/>
    </location>
</feature>
<evidence type="ECO:0000256" key="7">
    <source>
        <dbReference type="SAM" id="MobiDB-lite"/>
    </source>
</evidence>
<gene>
    <name evidence="6" type="primary">nucS</name>
    <name evidence="10" type="ORF">HMPREF0620_1224</name>
</gene>
<dbReference type="PANTHER" id="PTHR38814:SF1">
    <property type="entry name" value="ENDONUCLEASE NUCS"/>
    <property type="match status" value="1"/>
</dbReference>
<dbReference type="eggNOG" id="COG1637">
    <property type="taxonomic scope" value="Bacteria"/>
</dbReference>
<dbReference type="Proteomes" id="UP000004946">
    <property type="component" value="Chromosome"/>
</dbReference>
<dbReference type="InterPro" id="IPR048302">
    <property type="entry name" value="NucS_N"/>
</dbReference>
<dbReference type="GO" id="GO:0003677">
    <property type="term" value="F:DNA binding"/>
    <property type="evidence" value="ECO:0007669"/>
    <property type="project" value="UniProtKB-KW"/>
</dbReference>
<dbReference type="GO" id="GO:0005737">
    <property type="term" value="C:cytoplasm"/>
    <property type="evidence" value="ECO:0007669"/>
    <property type="project" value="UniProtKB-SubCell"/>
</dbReference>